<organism evidence="2 3">
    <name type="scientific">Escallonia rubra</name>
    <dbReference type="NCBI Taxonomy" id="112253"/>
    <lineage>
        <taxon>Eukaryota</taxon>
        <taxon>Viridiplantae</taxon>
        <taxon>Streptophyta</taxon>
        <taxon>Embryophyta</taxon>
        <taxon>Tracheophyta</taxon>
        <taxon>Spermatophyta</taxon>
        <taxon>Magnoliopsida</taxon>
        <taxon>eudicotyledons</taxon>
        <taxon>Gunneridae</taxon>
        <taxon>Pentapetalae</taxon>
        <taxon>asterids</taxon>
        <taxon>campanulids</taxon>
        <taxon>Escalloniales</taxon>
        <taxon>Escalloniaceae</taxon>
        <taxon>Escallonia</taxon>
    </lineage>
</organism>
<feature type="non-terminal residue" evidence="2">
    <location>
        <position position="1"/>
    </location>
</feature>
<dbReference type="EMBL" id="JAVXUO010000121">
    <property type="protein sequence ID" value="KAK2995255.1"/>
    <property type="molecule type" value="Genomic_DNA"/>
</dbReference>
<comment type="caution">
    <text evidence="2">The sequence shown here is derived from an EMBL/GenBank/DDBJ whole genome shotgun (WGS) entry which is preliminary data.</text>
</comment>
<sequence>VEAVIGKVTRSRRDIIEGRTDENFIEELSWKYALLEEGKREVGIHEWDPFFSKPKAGNADSSGSSSSSSEAAKNSWKNEQRSHS</sequence>
<evidence type="ECO:0000313" key="2">
    <source>
        <dbReference type="EMBL" id="KAK2995255.1"/>
    </source>
</evidence>
<keyword evidence="3" id="KW-1185">Reference proteome</keyword>
<evidence type="ECO:0000256" key="1">
    <source>
        <dbReference type="SAM" id="MobiDB-lite"/>
    </source>
</evidence>
<accession>A0AA88S429</accession>
<evidence type="ECO:0000313" key="3">
    <source>
        <dbReference type="Proteomes" id="UP001187471"/>
    </source>
</evidence>
<protein>
    <submittedName>
        <fullName evidence="2">Uncharacterized protein</fullName>
    </submittedName>
</protein>
<feature type="region of interest" description="Disordered" evidence="1">
    <location>
        <begin position="46"/>
        <end position="84"/>
    </location>
</feature>
<name>A0AA88S429_9ASTE</name>
<gene>
    <name evidence="2" type="ORF">RJ640_002609</name>
</gene>
<reference evidence="2" key="1">
    <citation type="submission" date="2022-12" db="EMBL/GenBank/DDBJ databases">
        <title>Draft genome assemblies for two species of Escallonia (Escalloniales).</title>
        <authorList>
            <person name="Chanderbali A."/>
            <person name="Dervinis C."/>
            <person name="Anghel I."/>
            <person name="Soltis D."/>
            <person name="Soltis P."/>
            <person name="Zapata F."/>
        </authorList>
    </citation>
    <scope>NUCLEOTIDE SEQUENCE</scope>
    <source>
        <strain evidence="2">UCBG92.1500</strain>
        <tissue evidence="2">Leaf</tissue>
    </source>
</reference>
<dbReference type="Proteomes" id="UP001187471">
    <property type="component" value="Unassembled WGS sequence"/>
</dbReference>
<proteinExistence type="predicted"/>
<dbReference type="AlphaFoldDB" id="A0AA88S429"/>